<gene>
    <name evidence="1" type="ORF">MRB53_026246</name>
</gene>
<comment type="caution">
    <text evidence="1">The sequence shown here is derived from an EMBL/GenBank/DDBJ whole genome shotgun (WGS) entry which is preliminary data.</text>
</comment>
<reference evidence="1 2" key="1">
    <citation type="journal article" date="2022" name="Hortic Res">
        <title>A haplotype resolved chromosomal level avocado genome allows analysis of novel avocado genes.</title>
        <authorList>
            <person name="Nath O."/>
            <person name="Fletcher S.J."/>
            <person name="Hayward A."/>
            <person name="Shaw L.M."/>
            <person name="Masouleh A.K."/>
            <person name="Furtado A."/>
            <person name="Henry R.J."/>
            <person name="Mitter N."/>
        </authorList>
    </citation>
    <scope>NUCLEOTIDE SEQUENCE [LARGE SCALE GENOMIC DNA]</scope>
    <source>
        <strain evidence="2">cv. Hass</strain>
    </source>
</reference>
<dbReference type="EMBL" id="CM056816">
    <property type="protein sequence ID" value="KAJ8632910.1"/>
    <property type="molecule type" value="Genomic_DNA"/>
</dbReference>
<evidence type="ECO:0000313" key="2">
    <source>
        <dbReference type="Proteomes" id="UP001234297"/>
    </source>
</evidence>
<organism evidence="1 2">
    <name type="scientific">Persea americana</name>
    <name type="common">Avocado</name>
    <dbReference type="NCBI Taxonomy" id="3435"/>
    <lineage>
        <taxon>Eukaryota</taxon>
        <taxon>Viridiplantae</taxon>
        <taxon>Streptophyta</taxon>
        <taxon>Embryophyta</taxon>
        <taxon>Tracheophyta</taxon>
        <taxon>Spermatophyta</taxon>
        <taxon>Magnoliopsida</taxon>
        <taxon>Magnoliidae</taxon>
        <taxon>Laurales</taxon>
        <taxon>Lauraceae</taxon>
        <taxon>Persea</taxon>
    </lineage>
</organism>
<name>A0ACC2LHG0_PERAE</name>
<proteinExistence type="predicted"/>
<evidence type="ECO:0000313" key="1">
    <source>
        <dbReference type="EMBL" id="KAJ8632910.1"/>
    </source>
</evidence>
<protein>
    <submittedName>
        <fullName evidence="1">Uncharacterized protein</fullName>
    </submittedName>
</protein>
<keyword evidence="2" id="KW-1185">Reference proteome</keyword>
<sequence>MRVSAVAQVETERRAGRVEERKGKERRRGIGPGLYCGWIKFIKCAKFLVGGRCSHMSYNCGPNFIRIFGRRGCFRCWYCCSGYSIPFILERSEENEYGPMEYELGAPGRAYATLAATMAVSLKTGITWVTCKQEDP</sequence>
<accession>A0ACC2LHG0</accession>
<dbReference type="Proteomes" id="UP001234297">
    <property type="component" value="Chromosome 8"/>
</dbReference>